<evidence type="ECO:0000313" key="6">
    <source>
        <dbReference type="Proteomes" id="UP000250434"/>
    </source>
</evidence>
<feature type="domain" description="HTH tetR-type" evidence="4">
    <location>
        <begin position="13"/>
        <end position="60"/>
    </location>
</feature>
<name>A0A344LH09_9PSEU</name>
<evidence type="ECO:0000256" key="3">
    <source>
        <dbReference type="ARBA" id="ARBA00023163"/>
    </source>
</evidence>
<dbReference type="OrthoDB" id="9806334at2"/>
<dbReference type="InterPro" id="IPR001647">
    <property type="entry name" value="HTH_TetR"/>
</dbReference>
<dbReference type="SUPFAM" id="SSF48498">
    <property type="entry name" value="Tetracyclin repressor-like, C-terminal domain"/>
    <property type="match status" value="1"/>
</dbReference>
<dbReference type="EMBL" id="CP015163">
    <property type="protein sequence ID" value="AXB47333.1"/>
    <property type="molecule type" value="Genomic_DNA"/>
</dbReference>
<dbReference type="Gene3D" id="1.10.357.10">
    <property type="entry name" value="Tetracycline Repressor, domain 2"/>
    <property type="match status" value="1"/>
</dbReference>
<dbReference type="InterPro" id="IPR050109">
    <property type="entry name" value="HTH-type_TetR-like_transc_reg"/>
</dbReference>
<evidence type="ECO:0000313" key="5">
    <source>
        <dbReference type="EMBL" id="AXB47333.1"/>
    </source>
</evidence>
<dbReference type="KEGG" id="aab:A4R43_36815"/>
<reference evidence="5 6" key="1">
    <citation type="submission" date="2016-04" db="EMBL/GenBank/DDBJ databases">
        <title>Complete genome sequence and analysis of deep-sea sediment isolate, Amycolatopsis sp. WP1.</title>
        <authorList>
            <person name="Wang H."/>
            <person name="Chen S."/>
            <person name="Wu Q."/>
        </authorList>
    </citation>
    <scope>NUCLEOTIDE SEQUENCE [LARGE SCALE GENOMIC DNA]</scope>
    <source>
        <strain evidence="5 6">WP1</strain>
    </source>
</reference>
<accession>A0A344LH09</accession>
<keyword evidence="6" id="KW-1185">Reference proteome</keyword>
<proteinExistence type="predicted"/>
<dbReference type="GO" id="GO:0003700">
    <property type="term" value="F:DNA-binding transcription factor activity"/>
    <property type="evidence" value="ECO:0007669"/>
    <property type="project" value="TreeGrafter"/>
</dbReference>
<evidence type="ECO:0000259" key="4">
    <source>
        <dbReference type="Pfam" id="PF00440"/>
    </source>
</evidence>
<dbReference type="RefSeq" id="WP_113696389.1">
    <property type="nucleotide sequence ID" value="NZ_CP015163.1"/>
</dbReference>
<evidence type="ECO:0000256" key="2">
    <source>
        <dbReference type="ARBA" id="ARBA00023125"/>
    </source>
</evidence>
<dbReference type="InterPro" id="IPR009057">
    <property type="entry name" value="Homeodomain-like_sf"/>
</dbReference>
<keyword evidence="2" id="KW-0238">DNA-binding</keyword>
<dbReference type="SUPFAM" id="SSF46689">
    <property type="entry name" value="Homeodomain-like"/>
    <property type="match status" value="1"/>
</dbReference>
<keyword evidence="1" id="KW-0805">Transcription regulation</keyword>
<dbReference type="Pfam" id="PF00440">
    <property type="entry name" value="TetR_N"/>
    <property type="match status" value="1"/>
</dbReference>
<sequence>MASVTEQARRKQIVDAAVAVIAGDGYAKASFGRIAKQAGLSSTGLISYHFANKRELMDEVVRTVLAEFTEFVLARTDTGEGPAAQLRAFIAANVEFASTHRTHLLAMLDVARAEPSDGPDPLLEADLRGLAELLREGQRLGEFREFDADVMAMAIRSARDGLLLRLRADPGLDLAVYTEELLTLFDLATRRTR</sequence>
<dbReference type="GO" id="GO:0000976">
    <property type="term" value="F:transcription cis-regulatory region binding"/>
    <property type="evidence" value="ECO:0007669"/>
    <property type="project" value="TreeGrafter"/>
</dbReference>
<dbReference type="InterPro" id="IPR036271">
    <property type="entry name" value="Tet_transcr_reg_TetR-rel_C_sf"/>
</dbReference>
<keyword evidence="3" id="KW-0804">Transcription</keyword>
<evidence type="ECO:0000256" key="1">
    <source>
        <dbReference type="ARBA" id="ARBA00023015"/>
    </source>
</evidence>
<dbReference type="AlphaFoldDB" id="A0A344LH09"/>
<protein>
    <recommendedName>
        <fullName evidence="4">HTH tetR-type domain-containing protein</fullName>
    </recommendedName>
</protein>
<dbReference type="PANTHER" id="PTHR30055:SF234">
    <property type="entry name" value="HTH-TYPE TRANSCRIPTIONAL REGULATOR BETI"/>
    <property type="match status" value="1"/>
</dbReference>
<gene>
    <name evidence="5" type="ORF">A4R43_36815</name>
</gene>
<dbReference type="PANTHER" id="PTHR30055">
    <property type="entry name" value="HTH-TYPE TRANSCRIPTIONAL REGULATOR RUTR"/>
    <property type="match status" value="1"/>
</dbReference>
<dbReference type="Proteomes" id="UP000250434">
    <property type="component" value="Chromosome"/>
</dbReference>
<organism evidence="5 6">
    <name type="scientific">Amycolatopsis albispora</name>
    <dbReference type="NCBI Taxonomy" id="1804986"/>
    <lineage>
        <taxon>Bacteria</taxon>
        <taxon>Bacillati</taxon>
        <taxon>Actinomycetota</taxon>
        <taxon>Actinomycetes</taxon>
        <taxon>Pseudonocardiales</taxon>
        <taxon>Pseudonocardiaceae</taxon>
        <taxon>Amycolatopsis</taxon>
    </lineage>
</organism>